<evidence type="ECO:0000313" key="2">
    <source>
        <dbReference type="Proteomes" id="UP000029644"/>
    </source>
</evidence>
<protein>
    <submittedName>
        <fullName evidence="1">Uncharacterized protein</fullName>
    </submittedName>
</protein>
<comment type="caution">
    <text evidence="1">The sequence shown here is derived from an EMBL/GenBank/DDBJ whole genome shotgun (WGS) entry which is preliminary data.</text>
</comment>
<proteinExistence type="predicted"/>
<reference evidence="1 2" key="1">
    <citation type="journal article" date="2014" name="Genome Announc.">
        <title>Draft Genome Sequences of Marine Flavobacterium Algibacter lectus Strains SS8 and NR4.</title>
        <authorList>
            <person name="Takatani N."/>
            <person name="Nakanishi M."/>
            <person name="Meirelles P."/>
            <person name="Mino S."/>
            <person name="Suda W."/>
            <person name="Oshima K."/>
            <person name="Hattori M."/>
            <person name="Ohkuma M."/>
            <person name="Hosokawa M."/>
            <person name="Miyashita K."/>
            <person name="Thompson F.L."/>
            <person name="Niwa A."/>
            <person name="Sawabe T."/>
            <person name="Sawabe T."/>
        </authorList>
    </citation>
    <scope>NUCLEOTIDE SEQUENCE [LARGE SCALE GENOMIC DNA]</scope>
    <source>
        <strain evidence="1 2">JCM 19300</strain>
    </source>
</reference>
<accession>A0A090WC86</accession>
<name>A0A090WC86_9FLAO</name>
<gene>
    <name evidence="1" type="ORF">JCM19300_3307</name>
</gene>
<dbReference type="Proteomes" id="UP000029644">
    <property type="component" value="Unassembled WGS sequence"/>
</dbReference>
<dbReference type="EMBL" id="BBNQ01000047">
    <property type="protein sequence ID" value="GAL65162.1"/>
    <property type="molecule type" value="Genomic_DNA"/>
</dbReference>
<evidence type="ECO:0000313" key="1">
    <source>
        <dbReference type="EMBL" id="GAL65162.1"/>
    </source>
</evidence>
<dbReference type="AlphaFoldDB" id="A0A090WC86"/>
<sequence length="137" mass="16152">MNSVEDIDKYVSYVNNRKDTIQKSKEFETPNSDRKTFGITKISELHNQHSDIVRVIVNIDLKELSATYKFYYEYDNLVYSEIVESSPDKNTSEKIKKIDDVYYFKDGESIKSISNIEKSTDENRALILSKFYFIENF</sequence>
<organism evidence="1 2">
    <name type="scientific">Algibacter lectus</name>
    <dbReference type="NCBI Taxonomy" id="221126"/>
    <lineage>
        <taxon>Bacteria</taxon>
        <taxon>Pseudomonadati</taxon>
        <taxon>Bacteroidota</taxon>
        <taxon>Flavobacteriia</taxon>
        <taxon>Flavobacteriales</taxon>
        <taxon>Flavobacteriaceae</taxon>
        <taxon>Algibacter</taxon>
    </lineage>
</organism>